<dbReference type="Proteomes" id="UP000193642">
    <property type="component" value="Unassembled WGS sequence"/>
</dbReference>
<evidence type="ECO:0000313" key="2">
    <source>
        <dbReference type="Proteomes" id="UP000193642"/>
    </source>
</evidence>
<protein>
    <submittedName>
        <fullName evidence="1">Uncharacterized protein</fullName>
    </submittedName>
</protein>
<keyword evidence="2" id="KW-1185">Reference proteome</keyword>
<accession>A0A1Y2BZE8</accession>
<name>A0A1Y2BZE8_9FUNG</name>
<comment type="caution">
    <text evidence="1">The sequence shown here is derived from an EMBL/GenBank/DDBJ whole genome shotgun (WGS) entry which is preliminary data.</text>
</comment>
<organism evidence="1 2">
    <name type="scientific">Rhizoclosmatium globosum</name>
    <dbReference type="NCBI Taxonomy" id="329046"/>
    <lineage>
        <taxon>Eukaryota</taxon>
        <taxon>Fungi</taxon>
        <taxon>Fungi incertae sedis</taxon>
        <taxon>Chytridiomycota</taxon>
        <taxon>Chytridiomycota incertae sedis</taxon>
        <taxon>Chytridiomycetes</taxon>
        <taxon>Chytridiales</taxon>
        <taxon>Chytriomycetaceae</taxon>
        <taxon>Rhizoclosmatium</taxon>
    </lineage>
</organism>
<dbReference type="EMBL" id="MCGO01000036">
    <property type="protein sequence ID" value="ORY40106.1"/>
    <property type="molecule type" value="Genomic_DNA"/>
</dbReference>
<proteinExistence type="predicted"/>
<gene>
    <name evidence="1" type="ORF">BCR33DRAFT_369716</name>
</gene>
<dbReference type="AlphaFoldDB" id="A0A1Y2BZE8"/>
<sequence>MGYNLLLFISPHQAVFPISFDRVKIPGQVYDPYPIFVEMTSLCIRFKLWNLIGTSKLGSLHQQVWNRFINCSDKTFASSAENTPRYSTRIHLSFENPKGMSDFEIIHLAAHVMKMRHLFVTHLFCLRLQCLRPIVHYDVGYVAVVPTNVLDNQTQSLIINAINVCMEAAWRTLSIFCFANHVTEIGEREWQLTDKDLQLFDLQNCQHRGLKPLFVFGS</sequence>
<evidence type="ECO:0000313" key="1">
    <source>
        <dbReference type="EMBL" id="ORY40106.1"/>
    </source>
</evidence>
<reference evidence="1 2" key="1">
    <citation type="submission" date="2016-07" db="EMBL/GenBank/DDBJ databases">
        <title>Pervasive Adenine N6-methylation of Active Genes in Fungi.</title>
        <authorList>
            <consortium name="DOE Joint Genome Institute"/>
            <person name="Mondo S.J."/>
            <person name="Dannebaum R.O."/>
            <person name="Kuo R.C."/>
            <person name="Labutti K."/>
            <person name="Haridas S."/>
            <person name="Kuo A."/>
            <person name="Salamov A."/>
            <person name="Ahrendt S.R."/>
            <person name="Lipzen A."/>
            <person name="Sullivan W."/>
            <person name="Andreopoulos W.B."/>
            <person name="Clum A."/>
            <person name="Lindquist E."/>
            <person name="Daum C."/>
            <person name="Ramamoorthy G.K."/>
            <person name="Gryganskyi A."/>
            <person name="Culley D."/>
            <person name="Magnuson J.K."/>
            <person name="James T.Y."/>
            <person name="O'Malley M.A."/>
            <person name="Stajich J.E."/>
            <person name="Spatafora J.W."/>
            <person name="Visel A."/>
            <person name="Grigoriev I.V."/>
        </authorList>
    </citation>
    <scope>NUCLEOTIDE SEQUENCE [LARGE SCALE GENOMIC DNA]</scope>
    <source>
        <strain evidence="1 2">JEL800</strain>
    </source>
</reference>